<dbReference type="EMBL" id="JACEEZ010000271">
    <property type="protein sequence ID" value="KAG0730340.1"/>
    <property type="molecule type" value="Genomic_DNA"/>
</dbReference>
<sequence>MQPADHGLTPSFEELRTDITNTSCLSTPQLCYSLSDFVKRGTFVSGAKDKTQCGASLCIQELTADNYFEVTQQTGKTVVVLHYNSNCVACSSVGHVFLAAAHTLRRLHDVTFARINTAGNTLPWHLHFTALPSIIVHPPLRKSESRVFDLSHPITPASVLSFIMADLGPRQRITLALQACGEPCREGVLHEAALTSTTLHHNITLSTSRLQRLLDRLVKAGPATHAAADFSLREQRQYERLWHARSRLVKDIKTQRKKLEHLNHMQKLLSKPLDQAALDSMRVESFNYLMEKLSATPSSSSSPSPSPSLYPSKEPSIQDTTHDEL</sequence>
<keyword evidence="3" id="KW-1185">Reference proteome</keyword>
<reference evidence="2" key="1">
    <citation type="submission" date="2020-07" db="EMBL/GenBank/DDBJ databases">
        <title>The High-quality genome of the commercially important snow crab, Chionoecetes opilio.</title>
        <authorList>
            <person name="Jeong J.-H."/>
            <person name="Ryu S."/>
        </authorList>
    </citation>
    <scope>NUCLEOTIDE SEQUENCE</scope>
    <source>
        <strain evidence="2">MADBK_172401_WGS</strain>
        <tissue evidence="2">Digestive gland</tissue>
    </source>
</reference>
<evidence type="ECO:0000256" key="1">
    <source>
        <dbReference type="SAM" id="MobiDB-lite"/>
    </source>
</evidence>
<gene>
    <name evidence="2" type="primary">TXNDC11_1</name>
    <name evidence="2" type="ORF">GWK47_003282</name>
</gene>
<dbReference type="Gene3D" id="3.40.30.10">
    <property type="entry name" value="Glutaredoxin"/>
    <property type="match status" value="1"/>
</dbReference>
<comment type="caution">
    <text evidence="2">The sequence shown here is derived from an EMBL/GenBank/DDBJ whole genome shotgun (WGS) entry which is preliminary data.</text>
</comment>
<accession>A0A8J4Z4X8</accession>
<feature type="region of interest" description="Disordered" evidence="1">
    <location>
        <begin position="294"/>
        <end position="325"/>
    </location>
</feature>
<name>A0A8J4Z4X8_CHIOP</name>
<feature type="compositionally biased region" description="Low complexity" evidence="1">
    <location>
        <begin position="294"/>
        <end position="315"/>
    </location>
</feature>
<dbReference type="PANTHER" id="PTHR46497:SF1">
    <property type="entry name" value="THIOREDOXIN DOMAIN-CONTAINING PROTEIN 11"/>
    <property type="match status" value="1"/>
</dbReference>
<evidence type="ECO:0000313" key="2">
    <source>
        <dbReference type="EMBL" id="KAG0730340.1"/>
    </source>
</evidence>
<organism evidence="2 3">
    <name type="scientific">Chionoecetes opilio</name>
    <name type="common">Atlantic snow crab</name>
    <name type="synonym">Cancer opilio</name>
    <dbReference type="NCBI Taxonomy" id="41210"/>
    <lineage>
        <taxon>Eukaryota</taxon>
        <taxon>Metazoa</taxon>
        <taxon>Ecdysozoa</taxon>
        <taxon>Arthropoda</taxon>
        <taxon>Crustacea</taxon>
        <taxon>Multicrustacea</taxon>
        <taxon>Malacostraca</taxon>
        <taxon>Eumalacostraca</taxon>
        <taxon>Eucarida</taxon>
        <taxon>Decapoda</taxon>
        <taxon>Pleocyemata</taxon>
        <taxon>Brachyura</taxon>
        <taxon>Eubrachyura</taxon>
        <taxon>Majoidea</taxon>
        <taxon>Majidae</taxon>
        <taxon>Chionoecetes</taxon>
    </lineage>
</organism>
<dbReference type="OrthoDB" id="6341258at2759"/>
<dbReference type="AlphaFoldDB" id="A0A8J4Z4X8"/>
<evidence type="ECO:0000313" key="3">
    <source>
        <dbReference type="Proteomes" id="UP000770661"/>
    </source>
</evidence>
<dbReference type="PANTHER" id="PTHR46497">
    <property type="entry name" value="THIOREDOXIN DOMAIN-CONTAINING PROTEIN 11"/>
    <property type="match status" value="1"/>
</dbReference>
<dbReference type="InterPro" id="IPR036249">
    <property type="entry name" value="Thioredoxin-like_sf"/>
</dbReference>
<proteinExistence type="predicted"/>
<dbReference type="SUPFAM" id="SSF52833">
    <property type="entry name" value="Thioredoxin-like"/>
    <property type="match status" value="1"/>
</dbReference>
<protein>
    <submittedName>
        <fullName evidence="2">Thioredoxin domain-containing protein 11</fullName>
    </submittedName>
</protein>
<dbReference type="Proteomes" id="UP000770661">
    <property type="component" value="Unassembled WGS sequence"/>
</dbReference>
<dbReference type="InterPro" id="IPR052792">
    <property type="entry name" value="Thioredoxin_dom-contain_11"/>
</dbReference>